<proteinExistence type="predicted"/>
<dbReference type="PANTHER" id="PTHR47597:SF1">
    <property type="entry name" value="IS A MEMBER OF THE PF|00364 BIOTIN-REQUIRING ENZYMES FAMILY-RELATED"/>
    <property type="match status" value="1"/>
</dbReference>
<reference evidence="3" key="1">
    <citation type="submission" date="2020-08" db="EMBL/GenBank/DDBJ databases">
        <title>Plant Genome Project.</title>
        <authorList>
            <person name="Zhang R.-G."/>
        </authorList>
    </citation>
    <scope>NUCLEOTIDE SEQUENCE</scope>
    <source>
        <strain evidence="3">WSP0</strain>
        <tissue evidence="3">Leaf</tissue>
    </source>
</reference>
<dbReference type="EMBL" id="JACTNZ010000008">
    <property type="protein sequence ID" value="KAG5537590.1"/>
    <property type="molecule type" value="Genomic_DNA"/>
</dbReference>
<feature type="compositionally biased region" description="Polar residues" evidence="1">
    <location>
        <begin position="161"/>
        <end position="174"/>
    </location>
</feature>
<protein>
    <recommendedName>
        <fullName evidence="2">Lipoyl-binding domain-containing protein</fullName>
    </recommendedName>
</protein>
<feature type="compositionally biased region" description="Polar residues" evidence="1">
    <location>
        <begin position="47"/>
        <end position="62"/>
    </location>
</feature>
<feature type="compositionally biased region" description="Polar residues" evidence="1">
    <location>
        <begin position="81"/>
        <end position="98"/>
    </location>
</feature>
<sequence>MENKGRDMSYDSAEMGDEGRNVNYRAIAGDRNIDQPQSGNDRYMNQGYKNSTNDGYMNQSGNDDYMNQGYKISGNDEYMNRSGNDDNMNQGYKTSGNDNDGYRNLSGNDDNMNQGYKTSGNDNDGYRNRSGNDDYMNQGYKTSGNDEYMNRSGNDDYMNQGYRNSGQDNSVLQQTGGGVMNMAQGAVQGAASVAKEAAMGAANMAQGAATAVKNTLGMNTDTSSTTGTADTMTTTTYHPNSRIVVAVYMHAFLVRVQYCTLGGSSVKASNLNLGFGRIKFGTLQAIHGLRSRVQYPSLTLSKRLRNALIECRCSSESEPVANSEDDSEEAKCTTSQLIPNSYEVECLLNQICDTSSIAEFELKLGGFRLYVLRDLTGKSKPESPPISAPVNMSATDEAPDQNGYVSSPSLAISKPMPSSNGVQSLLDRAVDEGLAILKAPRVGYFRTSRTVKGKRLPPLCQEGQTVKEGKVVCFIEQFGGVLPVMCDTSGEVIKILREDGEPVGYGDALMAILPSFPGINMLQ</sequence>
<name>A0AAV6JDY4_9ERIC</name>
<feature type="domain" description="Lipoyl-binding" evidence="2">
    <location>
        <begin position="455"/>
        <end position="512"/>
    </location>
</feature>
<organism evidence="3 4">
    <name type="scientific">Rhododendron griersonianum</name>
    <dbReference type="NCBI Taxonomy" id="479676"/>
    <lineage>
        <taxon>Eukaryota</taxon>
        <taxon>Viridiplantae</taxon>
        <taxon>Streptophyta</taxon>
        <taxon>Embryophyta</taxon>
        <taxon>Tracheophyta</taxon>
        <taxon>Spermatophyta</taxon>
        <taxon>Magnoliopsida</taxon>
        <taxon>eudicotyledons</taxon>
        <taxon>Gunneridae</taxon>
        <taxon>Pentapetalae</taxon>
        <taxon>asterids</taxon>
        <taxon>Ericales</taxon>
        <taxon>Ericaceae</taxon>
        <taxon>Ericoideae</taxon>
        <taxon>Rhodoreae</taxon>
        <taxon>Rhododendron</taxon>
    </lineage>
</organism>
<dbReference type="Proteomes" id="UP000823749">
    <property type="component" value="Chromosome 8"/>
</dbReference>
<dbReference type="PANTHER" id="PTHR47597">
    <property type="entry name" value="IS A MEMBER OF THE PF|00364 BIOTIN-REQUIRING ENZYMES FAMILY-RELATED"/>
    <property type="match status" value="1"/>
</dbReference>
<dbReference type="InterPro" id="IPR000089">
    <property type="entry name" value="Biotin_lipoyl"/>
</dbReference>
<evidence type="ECO:0000259" key="2">
    <source>
        <dbReference type="Pfam" id="PF00364"/>
    </source>
</evidence>
<gene>
    <name evidence="3" type="ORF">RHGRI_024893</name>
</gene>
<dbReference type="AlphaFoldDB" id="A0AAV6JDY4"/>
<dbReference type="InterPro" id="IPR053217">
    <property type="entry name" value="ACC_Biotin_Carrier"/>
</dbReference>
<dbReference type="Pfam" id="PF00364">
    <property type="entry name" value="Biotin_lipoyl"/>
    <property type="match status" value="1"/>
</dbReference>
<dbReference type="InterPro" id="IPR011053">
    <property type="entry name" value="Single_hybrid_motif"/>
</dbReference>
<evidence type="ECO:0000313" key="3">
    <source>
        <dbReference type="EMBL" id="KAG5537590.1"/>
    </source>
</evidence>
<comment type="caution">
    <text evidence="3">The sequence shown here is derived from an EMBL/GenBank/DDBJ whole genome shotgun (WGS) entry which is preliminary data.</text>
</comment>
<keyword evidence="4" id="KW-1185">Reference proteome</keyword>
<accession>A0AAV6JDY4</accession>
<feature type="compositionally biased region" description="Polar residues" evidence="1">
    <location>
        <begin position="105"/>
        <end position="122"/>
    </location>
</feature>
<evidence type="ECO:0000313" key="4">
    <source>
        <dbReference type="Proteomes" id="UP000823749"/>
    </source>
</evidence>
<dbReference type="SUPFAM" id="SSF51230">
    <property type="entry name" value="Single hybrid motif"/>
    <property type="match status" value="1"/>
</dbReference>
<dbReference type="Gene3D" id="2.40.50.100">
    <property type="match status" value="1"/>
</dbReference>
<feature type="region of interest" description="Disordered" evidence="1">
    <location>
        <begin position="29"/>
        <end position="175"/>
    </location>
</feature>
<dbReference type="CDD" id="cd06850">
    <property type="entry name" value="biotinyl_domain"/>
    <property type="match status" value="1"/>
</dbReference>
<feature type="region of interest" description="Disordered" evidence="1">
    <location>
        <begin position="379"/>
        <end position="402"/>
    </location>
</feature>
<evidence type="ECO:0000256" key="1">
    <source>
        <dbReference type="SAM" id="MobiDB-lite"/>
    </source>
</evidence>